<dbReference type="AlphaFoldDB" id="A0A6A5WLZ1"/>
<evidence type="ECO:0000313" key="4">
    <source>
        <dbReference type="EMBL" id="KAF2002018.1"/>
    </source>
</evidence>
<dbReference type="InterPro" id="IPR055915">
    <property type="entry name" value="DUF7492"/>
</dbReference>
<reference evidence="4" key="1">
    <citation type="journal article" date="2020" name="Stud. Mycol.">
        <title>101 Dothideomycetes genomes: a test case for predicting lifestyles and emergence of pathogens.</title>
        <authorList>
            <person name="Haridas S."/>
            <person name="Albert R."/>
            <person name="Binder M."/>
            <person name="Bloem J."/>
            <person name="Labutti K."/>
            <person name="Salamov A."/>
            <person name="Andreopoulos B."/>
            <person name="Baker S."/>
            <person name="Barry K."/>
            <person name="Bills G."/>
            <person name="Bluhm B."/>
            <person name="Cannon C."/>
            <person name="Castanera R."/>
            <person name="Culley D."/>
            <person name="Daum C."/>
            <person name="Ezra D."/>
            <person name="Gonzalez J."/>
            <person name="Henrissat B."/>
            <person name="Kuo A."/>
            <person name="Liang C."/>
            <person name="Lipzen A."/>
            <person name="Lutzoni F."/>
            <person name="Magnuson J."/>
            <person name="Mondo S."/>
            <person name="Nolan M."/>
            <person name="Ohm R."/>
            <person name="Pangilinan J."/>
            <person name="Park H.-J."/>
            <person name="Ramirez L."/>
            <person name="Alfaro M."/>
            <person name="Sun H."/>
            <person name="Tritt A."/>
            <person name="Yoshinaga Y."/>
            <person name="Zwiers L.-H."/>
            <person name="Turgeon B."/>
            <person name="Goodwin S."/>
            <person name="Spatafora J."/>
            <person name="Crous P."/>
            <person name="Grigoriev I."/>
        </authorList>
    </citation>
    <scope>NUCLEOTIDE SEQUENCE</scope>
    <source>
        <strain evidence="4">CBS 123094</strain>
    </source>
</reference>
<dbReference type="Pfam" id="PF24320">
    <property type="entry name" value="DUF7492"/>
    <property type="match status" value="1"/>
</dbReference>
<feature type="domain" description="DUF7492" evidence="3">
    <location>
        <begin position="18"/>
        <end position="270"/>
    </location>
</feature>
<evidence type="ECO:0000256" key="2">
    <source>
        <dbReference type="SAM" id="SignalP"/>
    </source>
</evidence>
<name>A0A6A5WLZ1_9PLEO</name>
<feature type="signal peptide" evidence="2">
    <location>
        <begin position="1"/>
        <end position="19"/>
    </location>
</feature>
<evidence type="ECO:0000259" key="3">
    <source>
        <dbReference type="Pfam" id="PF24320"/>
    </source>
</evidence>
<dbReference type="EMBL" id="ML977579">
    <property type="protein sequence ID" value="KAF2002018.1"/>
    <property type="molecule type" value="Genomic_DNA"/>
</dbReference>
<dbReference type="Proteomes" id="UP000799779">
    <property type="component" value="Unassembled WGS sequence"/>
</dbReference>
<evidence type="ECO:0000313" key="5">
    <source>
        <dbReference type="Proteomes" id="UP000799779"/>
    </source>
</evidence>
<keyword evidence="2" id="KW-0732">Signal</keyword>
<protein>
    <recommendedName>
        <fullName evidence="3">DUF7492 domain-containing protein</fullName>
    </recommendedName>
</protein>
<evidence type="ECO:0000256" key="1">
    <source>
        <dbReference type="SAM" id="MobiDB-lite"/>
    </source>
</evidence>
<organism evidence="4 5">
    <name type="scientific">Amniculicola lignicola CBS 123094</name>
    <dbReference type="NCBI Taxonomy" id="1392246"/>
    <lineage>
        <taxon>Eukaryota</taxon>
        <taxon>Fungi</taxon>
        <taxon>Dikarya</taxon>
        <taxon>Ascomycota</taxon>
        <taxon>Pezizomycotina</taxon>
        <taxon>Dothideomycetes</taxon>
        <taxon>Pleosporomycetidae</taxon>
        <taxon>Pleosporales</taxon>
        <taxon>Amniculicolaceae</taxon>
        <taxon>Amniculicola</taxon>
    </lineage>
</organism>
<feature type="chain" id="PRO_5025628457" description="DUF7492 domain-containing protein" evidence="2">
    <location>
        <begin position="20"/>
        <end position="428"/>
    </location>
</feature>
<keyword evidence="5" id="KW-1185">Reference proteome</keyword>
<feature type="compositionally biased region" description="Pro residues" evidence="1">
    <location>
        <begin position="377"/>
        <end position="387"/>
    </location>
</feature>
<feature type="compositionally biased region" description="Low complexity" evidence="1">
    <location>
        <begin position="325"/>
        <end position="355"/>
    </location>
</feature>
<accession>A0A6A5WLZ1</accession>
<proteinExistence type="predicted"/>
<feature type="compositionally biased region" description="Low complexity" evidence="1">
    <location>
        <begin position="364"/>
        <end position="376"/>
    </location>
</feature>
<gene>
    <name evidence="4" type="ORF">P154DRAFT_148485</name>
</gene>
<sequence length="428" mass="46247">MVRLTSLLVVALAAPSVLGHTWIEQMRALNEKGEYVGEYGYPRSFVSKNEPGYNGETSMNFMNPPLAQQPPFINSTNLLCHPSQRTYKQSDRWPRLQVKPGQYFALRYSENGHVSNPSQDDFGRPKNGGTVFIYGTTEPKEDEKLADVLRWTRDGQGGDKRGKLIGANDFDDGRCYENNPTDLVKQRKQATPNFAAGQASNGPGTYPLMCENDVQMPQDAPMDKPYTIYWVWQWPKSPEGEPNVYPKGKDQYYSTCADIDIVEAIASSLDPAFALQQQDVMSTALSDWKSRTAFMTDAIKGELGDVFKTEAPKNTQAPNAPAPSAPATRTAPAPSASAPASAPAAPSAAPSASKSIPPPGLAIPTLTQLPGQTTPVAPAPSTPPAEPAPGEDVEIVTTVVTITVTAAAEPAVPTLTKRSGHFTRHFRG</sequence>
<dbReference type="OrthoDB" id="64281at2759"/>
<feature type="region of interest" description="Disordered" evidence="1">
    <location>
        <begin position="312"/>
        <end position="392"/>
    </location>
</feature>